<organism evidence="2 3">
    <name type="scientific">Labilithrix luteola</name>
    <dbReference type="NCBI Taxonomy" id="1391654"/>
    <lineage>
        <taxon>Bacteria</taxon>
        <taxon>Pseudomonadati</taxon>
        <taxon>Myxococcota</taxon>
        <taxon>Polyangia</taxon>
        <taxon>Polyangiales</taxon>
        <taxon>Labilitrichaceae</taxon>
        <taxon>Labilithrix</taxon>
    </lineage>
</organism>
<dbReference type="AlphaFoldDB" id="A0A0K1PV97"/>
<accession>A0A0K1PV97</accession>
<dbReference type="Proteomes" id="UP000064967">
    <property type="component" value="Chromosome"/>
</dbReference>
<proteinExistence type="predicted"/>
<keyword evidence="3" id="KW-1185">Reference proteome</keyword>
<name>A0A0K1PV97_9BACT</name>
<dbReference type="STRING" id="1391654.AKJ09_04119"/>
<dbReference type="EMBL" id="CP012333">
    <property type="protein sequence ID" value="AKU97455.1"/>
    <property type="molecule type" value="Genomic_DNA"/>
</dbReference>
<feature type="region of interest" description="Disordered" evidence="1">
    <location>
        <begin position="85"/>
        <end position="139"/>
    </location>
</feature>
<sequence length="139" mass="15962">MCRRLRLRVGRVDRGARRVDVGVGSGPSVLRIRLRRRLAVRRLAIPGRGRLLRISALRSVVRGRRLARGRRRLVLRRGRCRSRRREGLLGERERGERRGCASKAEQGKAHVERHDRSTTRTAVAPHPRPSHLTTSRHNA</sequence>
<protein>
    <submittedName>
        <fullName evidence="2">Uncharacterized protein</fullName>
    </submittedName>
</protein>
<evidence type="ECO:0000313" key="2">
    <source>
        <dbReference type="EMBL" id="AKU97455.1"/>
    </source>
</evidence>
<evidence type="ECO:0000313" key="3">
    <source>
        <dbReference type="Proteomes" id="UP000064967"/>
    </source>
</evidence>
<evidence type="ECO:0000256" key="1">
    <source>
        <dbReference type="SAM" id="MobiDB-lite"/>
    </source>
</evidence>
<feature type="compositionally biased region" description="Basic and acidic residues" evidence="1">
    <location>
        <begin position="85"/>
        <end position="118"/>
    </location>
</feature>
<dbReference type="KEGG" id="llu:AKJ09_04119"/>
<reference evidence="2 3" key="1">
    <citation type="submission" date="2015-08" db="EMBL/GenBank/DDBJ databases">
        <authorList>
            <person name="Babu N.S."/>
            <person name="Beckwith C.J."/>
            <person name="Beseler K.G."/>
            <person name="Brison A."/>
            <person name="Carone J.V."/>
            <person name="Caskin T.P."/>
            <person name="Diamond M."/>
            <person name="Durham M.E."/>
            <person name="Foxe J.M."/>
            <person name="Go M."/>
            <person name="Henderson B.A."/>
            <person name="Jones I.B."/>
            <person name="McGettigan J.A."/>
            <person name="Micheletti S.J."/>
            <person name="Nasrallah M.E."/>
            <person name="Ortiz D."/>
            <person name="Piller C.R."/>
            <person name="Privatt S.R."/>
            <person name="Schneider S.L."/>
            <person name="Sharp S."/>
            <person name="Smith T.C."/>
            <person name="Stanton J.D."/>
            <person name="Ullery H.E."/>
            <person name="Wilson R.J."/>
            <person name="Serrano M.G."/>
            <person name="Buck G."/>
            <person name="Lee V."/>
            <person name="Wang Y."/>
            <person name="Carvalho R."/>
            <person name="Voegtly L."/>
            <person name="Shi R."/>
            <person name="Duckworth R."/>
            <person name="Johnson A."/>
            <person name="Loviza R."/>
            <person name="Walstead R."/>
            <person name="Shah Z."/>
            <person name="Kiflezghi M."/>
            <person name="Wade K."/>
            <person name="Ball S.L."/>
            <person name="Bradley K.W."/>
            <person name="Asai D.J."/>
            <person name="Bowman C.A."/>
            <person name="Russell D.A."/>
            <person name="Pope W.H."/>
            <person name="Jacobs-Sera D."/>
            <person name="Hendrix R.W."/>
            <person name="Hatfull G.F."/>
        </authorList>
    </citation>
    <scope>NUCLEOTIDE SEQUENCE [LARGE SCALE GENOMIC DNA]</scope>
    <source>
        <strain evidence="2 3">DSM 27648</strain>
    </source>
</reference>
<gene>
    <name evidence="2" type="ORF">AKJ09_04119</name>
</gene>